<gene>
    <name evidence="1" type="ORF">YALI1_C03197g</name>
</gene>
<dbReference type="VEuPathDB" id="FungiDB:YALI1_C03197g"/>
<evidence type="ECO:0000313" key="1">
    <source>
        <dbReference type="EMBL" id="AOW02225.1"/>
    </source>
</evidence>
<name>A0A1D8N9B0_YARLL</name>
<organism evidence="1">
    <name type="scientific">Yarrowia lipolytica</name>
    <name type="common">Candida lipolytica</name>
    <dbReference type="NCBI Taxonomy" id="4952"/>
    <lineage>
        <taxon>Eukaryota</taxon>
        <taxon>Fungi</taxon>
        <taxon>Dikarya</taxon>
        <taxon>Ascomycota</taxon>
        <taxon>Saccharomycotina</taxon>
        <taxon>Dipodascomycetes</taxon>
        <taxon>Dipodascales</taxon>
        <taxon>Dipodascales incertae sedis</taxon>
        <taxon>Yarrowia</taxon>
    </lineage>
</organism>
<reference evidence="1" key="1">
    <citation type="journal article" date="2016" name="PLoS ONE">
        <title>Sequence Assembly of Yarrowia lipolytica Strain W29/CLIB89 Shows Transposable Element Diversity.</title>
        <authorList>
            <person name="Magnan C."/>
            <person name="Yu J."/>
            <person name="Chang I."/>
            <person name="Jahn E."/>
            <person name="Kanomata Y."/>
            <person name="Wu J."/>
            <person name="Zeller M."/>
            <person name="Oakes M."/>
            <person name="Baldi P."/>
            <person name="Sandmeyer S."/>
        </authorList>
    </citation>
    <scope>NUCLEOTIDE SEQUENCE [LARGE SCALE GENOMIC DNA]</scope>
    <source>
        <strain evidence="1">CLIB89</strain>
    </source>
</reference>
<dbReference type="RefSeq" id="XP_068138280.1">
    <property type="nucleotide sequence ID" value="XM_068282179.1"/>
</dbReference>
<proteinExistence type="predicted"/>
<dbReference type="AlphaFoldDB" id="A0A1D8N9B0"/>
<dbReference type="GeneID" id="94582822"/>
<protein>
    <submittedName>
        <fullName evidence="1">Uncharacterized protein</fullName>
    </submittedName>
</protein>
<accession>A0A1D8N9B0</accession>
<sequence>MVLEGPRIDLQNGKNEKRAWQKSHNLWIGFRYGRYGLVSICLGGCGTYHTSSGSLCWLGLSPRRGFSEFVETALNPRFACPTPAKSKTRRTLQLDP</sequence>
<dbReference type="EMBL" id="CP017555">
    <property type="protein sequence ID" value="AOW02225.1"/>
    <property type="molecule type" value="Genomic_DNA"/>
</dbReference>
<dbReference type="Proteomes" id="UP000182444">
    <property type="component" value="Chromosome 1C"/>
</dbReference>